<keyword evidence="2" id="KW-0175">Coiled coil</keyword>
<keyword evidence="5" id="KW-1185">Reference proteome</keyword>
<dbReference type="InterPro" id="IPR000315">
    <property type="entry name" value="Znf_B-box"/>
</dbReference>
<organism evidence="4 5">
    <name type="scientific">Dreissena polymorpha</name>
    <name type="common">Zebra mussel</name>
    <name type="synonym">Mytilus polymorpha</name>
    <dbReference type="NCBI Taxonomy" id="45954"/>
    <lineage>
        <taxon>Eukaryota</taxon>
        <taxon>Metazoa</taxon>
        <taxon>Spiralia</taxon>
        <taxon>Lophotrochozoa</taxon>
        <taxon>Mollusca</taxon>
        <taxon>Bivalvia</taxon>
        <taxon>Autobranchia</taxon>
        <taxon>Heteroconchia</taxon>
        <taxon>Euheterodonta</taxon>
        <taxon>Imparidentia</taxon>
        <taxon>Neoheterodontei</taxon>
        <taxon>Myida</taxon>
        <taxon>Dreissenoidea</taxon>
        <taxon>Dreissenidae</taxon>
        <taxon>Dreissena</taxon>
    </lineage>
</organism>
<evidence type="ECO:0000256" key="2">
    <source>
        <dbReference type="SAM" id="Coils"/>
    </source>
</evidence>
<dbReference type="InterPro" id="IPR011044">
    <property type="entry name" value="Quino_amine_DH_bsu"/>
</dbReference>
<sequence>MKKLSHCPIHHDVELDQYCKSHNVLICLHCLKNDHRLCEDRIDLIHLLEDENASENLRERIIVLQRKCQEQLTETMNLSEAANANGKEVQQHITTIVETFRKNVENLEKKLNMELESSIFHVTEPVRRSEQILSKIEKKALSYEKLFDVTSKFGTTKHNVVLNFLVSTLMKELGEDDLLKKNSTEKIKCVQTVSTEEMVSSMVNSVALACSDEPGSELCSDEALDEDSLRIPPSKTRTVATQVEELVDSHTNTSKKSLHKIKILYSNVKLLLIGDQSAPVIGLDVLTDGRILLLHSHMIKVYSLKLVLVSELTFDPKNQAKDMCVLEDKQDGVFTVAICFYINFLSKFNWGSKITLIEYTDGFCEKYTIDCSHYINSMTLLGHHLLVVGSFAVQLLDISTGHVCNAFDEKMWAPNGSNISTTIKRVRACKATNKIALACSDTVYRVNIEDGACQKDTLHAVCPFVWRYQQSRDRPEIKENEDVKCDSQGNMYIANKCGVYQFCLEDGLFKERPLITIRENCTAIAIDEQRNRIVVAWSNSNRIYVYEYEQPAAE</sequence>
<evidence type="ECO:0000256" key="1">
    <source>
        <dbReference type="PROSITE-ProRule" id="PRU00024"/>
    </source>
</evidence>
<evidence type="ECO:0000259" key="3">
    <source>
        <dbReference type="PROSITE" id="PS50119"/>
    </source>
</evidence>
<evidence type="ECO:0000313" key="5">
    <source>
        <dbReference type="Proteomes" id="UP000828390"/>
    </source>
</evidence>
<dbReference type="Proteomes" id="UP000828390">
    <property type="component" value="Unassembled WGS sequence"/>
</dbReference>
<accession>A0A9D3YXP3</accession>
<name>A0A9D3YXP3_DREPO</name>
<dbReference type="SUPFAM" id="SSF50969">
    <property type="entry name" value="YVTN repeat-like/Quinoprotein amine dehydrogenase"/>
    <property type="match status" value="1"/>
</dbReference>
<reference evidence="4" key="2">
    <citation type="submission" date="2020-11" db="EMBL/GenBank/DDBJ databases">
        <authorList>
            <person name="McCartney M.A."/>
            <person name="Auch B."/>
            <person name="Kono T."/>
            <person name="Mallez S."/>
            <person name="Becker A."/>
            <person name="Gohl D.M."/>
            <person name="Silverstein K.A.T."/>
            <person name="Koren S."/>
            <person name="Bechman K.B."/>
            <person name="Herman A."/>
            <person name="Abrahante J.E."/>
            <person name="Garbe J."/>
        </authorList>
    </citation>
    <scope>NUCLEOTIDE SEQUENCE</scope>
    <source>
        <strain evidence="4">Duluth1</strain>
        <tissue evidence="4">Whole animal</tissue>
    </source>
</reference>
<comment type="caution">
    <text evidence="4">The sequence shown here is derived from an EMBL/GenBank/DDBJ whole genome shotgun (WGS) entry which is preliminary data.</text>
</comment>
<proteinExistence type="predicted"/>
<dbReference type="AlphaFoldDB" id="A0A9D3YXP3"/>
<feature type="coiled-coil region" evidence="2">
    <location>
        <begin position="47"/>
        <end position="117"/>
    </location>
</feature>
<feature type="domain" description="B box-type" evidence="3">
    <location>
        <begin position="2"/>
        <end position="36"/>
    </location>
</feature>
<reference evidence="4" key="1">
    <citation type="journal article" date="2019" name="bioRxiv">
        <title>The Genome of the Zebra Mussel, Dreissena polymorpha: A Resource for Invasive Species Research.</title>
        <authorList>
            <person name="McCartney M.A."/>
            <person name="Auch B."/>
            <person name="Kono T."/>
            <person name="Mallez S."/>
            <person name="Zhang Y."/>
            <person name="Obille A."/>
            <person name="Becker A."/>
            <person name="Abrahante J.E."/>
            <person name="Garbe J."/>
            <person name="Badalamenti J.P."/>
            <person name="Herman A."/>
            <person name="Mangelson H."/>
            <person name="Liachko I."/>
            <person name="Sullivan S."/>
            <person name="Sone E.D."/>
            <person name="Koren S."/>
            <person name="Silverstein K.A.T."/>
            <person name="Beckman K.B."/>
            <person name="Gohl D.M."/>
        </authorList>
    </citation>
    <scope>NUCLEOTIDE SEQUENCE</scope>
    <source>
        <strain evidence="4">Duluth1</strain>
        <tissue evidence="4">Whole animal</tissue>
    </source>
</reference>
<gene>
    <name evidence="4" type="ORF">DPMN_066351</name>
</gene>
<keyword evidence="1" id="KW-0479">Metal-binding</keyword>
<dbReference type="SUPFAM" id="SSF57845">
    <property type="entry name" value="B-box zinc-binding domain"/>
    <property type="match status" value="1"/>
</dbReference>
<dbReference type="GO" id="GO:0008270">
    <property type="term" value="F:zinc ion binding"/>
    <property type="evidence" value="ECO:0007669"/>
    <property type="project" value="UniProtKB-KW"/>
</dbReference>
<keyword evidence="1" id="KW-0862">Zinc</keyword>
<protein>
    <recommendedName>
        <fullName evidence="3">B box-type domain-containing protein</fullName>
    </recommendedName>
</protein>
<dbReference type="EMBL" id="JAIWYP010000014">
    <property type="protein sequence ID" value="KAH3706960.1"/>
    <property type="molecule type" value="Genomic_DNA"/>
</dbReference>
<evidence type="ECO:0000313" key="4">
    <source>
        <dbReference type="EMBL" id="KAH3706960.1"/>
    </source>
</evidence>
<keyword evidence="1" id="KW-0863">Zinc-finger</keyword>
<dbReference type="PROSITE" id="PS50119">
    <property type="entry name" value="ZF_BBOX"/>
    <property type="match status" value="1"/>
</dbReference>